<sequence length="262" mass="29534">MAITILSVVAIIGKKLANQFPVVSLIQTGLFLPIVQFAPTDTTVLFFVLFRSTWELTKCMLDAIKAHRDTVLNTKMGRLQETSLTGNFPRAVRKRETGHMSGQVPFSSWPLNFSKECTARTVGDDLESFMLVFLWLAAHYTPNKMSPAYRGKMLYTYDTLNQLIRENVMLVGSAIPGRFQLHSTSSTKILVKLVQQYSARYAMPYDNNKALESDIIKKQAMLETHGWMIDTMQEALKDEDWNAATDGAQRQDCTPPTIAKTV</sequence>
<accession>A0AA38N2Q2</accession>
<reference evidence="1" key="2">
    <citation type="journal article" date="2023" name="Proc. Natl. Acad. Sci. U.S.A.">
        <title>A global phylogenomic analysis of the shiitake genus Lentinula.</title>
        <authorList>
            <person name="Sierra-Patev S."/>
            <person name="Min B."/>
            <person name="Naranjo-Ortiz M."/>
            <person name="Looney B."/>
            <person name="Konkel Z."/>
            <person name="Slot J.C."/>
            <person name="Sakamoto Y."/>
            <person name="Steenwyk J.L."/>
            <person name="Rokas A."/>
            <person name="Carro J."/>
            <person name="Camarero S."/>
            <person name="Ferreira P."/>
            <person name="Molpeceres G."/>
            <person name="Ruiz-Duenas F.J."/>
            <person name="Serrano A."/>
            <person name="Henrissat B."/>
            <person name="Drula E."/>
            <person name="Hughes K.W."/>
            <person name="Mata J.L."/>
            <person name="Ishikawa N.K."/>
            <person name="Vargas-Isla R."/>
            <person name="Ushijima S."/>
            <person name="Smith C.A."/>
            <person name="Donoghue J."/>
            <person name="Ahrendt S."/>
            <person name="Andreopoulos W."/>
            <person name="He G."/>
            <person name="LaButti K."/>
            <person name="Lipzen A."/>
            <person name="Ng V."/>
            <person name="Riley R."/>
            <person name="Sandor L."/>
            <person name="Barry K."/>
            <person name="Martinez A.T."/>
            <person name="Xiao Y."/>
            <person name="Gibbons J.G."/>
            <person name="Terashima K."/>
            <person name="Grigoriev I.V."/>
            <person name="Hibbett D."/>
        </authorList>
    </citation>
    <scope>NUCLEOTIDE SEQUENCE</scope>
    <source>
        <strain evidence="1">ET3784</strain>
    </source>
</reference>
<keyword evidence="2" id="KW-1185">Reference proteome</keyword>
<dbReference type="EMBL" id="JANVFO010000015">
    <property type="protein sequence ID" value="KAJ3734087.1"/>
    <property type="molecule type" value="Genomic_DNA"/>
</dbReference>
<reference evidence="1" key="1">
    <citation type="submission" date="2022-08" db="EMBL/GenBank/DDBJ databases">
        <authorList>
            <consortium name="DOE Joint Genome Institute"/>
            <person name="Min B."/>
            <person name="Sierra-Patev S."/>
            <person name="Naranjo-Ortiz M."/>
            <person name="Looney B."/>
            <person name="Konkel Z."/>
            <person name="Slot J.C."/>
            <person name="Sakamoto Y."/>
            <person name="Steenwyk J.L."/>
            <person name="Rokas A."/>
            <person name="Carro J."/>
            <person name="Camarero S."/>
            <person name="Ferreira P."/>
            <person name="Molpeceres G."/>
            <person name="Ruiz-duenas F.J."/>
            <person name="Serrano A."/>
            <person name="Henrissat B."/>
            <person name="Drula E."/>
            <person name="Hughes K.W."/>
            <person name="Mata J.L."/>
            <person name="Ishikawa N.K."/>
            <person name="Vargas-Isla R."/>
            <person name="Ushijima S."/>
            <person name="Smith C.A."/>
            <person name="Ahrendt S."/>
            <person name="Andreopoulos W."/>
            <person name="He G."/>
            <person name="LaButti K."/>
            <person name="Lipzen A."/>
            <person name="Ng V."/>
            <person name="Riley R."/>
            <person name="Sandor L."/>
            <person name="Barry K."/>
            <person name="Martinez A.T."/>
            <person name="Xiao Y."/>
            <person name="Gibbons J.G."/>
            <person name="Terashima K."/>
            <person name="Hibbett D.S."/>
            <person name="Grigoriev I.V."/>
        </authorList>
    </citation>
    <scope>NUCLEOTIDE SEQUENCE</scope>
    <source>
        <strain evidence="1">ET3784</strain>
    </source>
</reference>
<evidence type="ECO:0000313" key="1">
    <source>
        <dbReference type="EMBL" id="KAJ3734087.1"/>
    </source>
</evidence>
<name>A0AA38N2Q2_9AGAR</name>
<comment type="caution">
    <text evidence="1">The sequence shown here is derived from an EMBL/GenBank/DDBJ whole genome shotgun (WGS) entry which is preliminary data.</text>
</comment>
<evidence type="ECO:0008006" key="3">
    <source>
        <dbReference type="Google" id="ProtNLM"/>
    </source>
</evidence>
<protein>
    <recommendedName>
        <fullName evidence="3">Fungal-type protein kinase domain-containing protein</fullName>
    </recommendedName>
</protein>
<dbReference type="Proteomes" id="UP001176059">
    <property type="component" value="Unassembled WGS sequence"/>
</dbReference>
<gene>
    <name evidence="1" type="ORF">DFJ43DRAFT_1173055</name>
</gene>
<organism evidence="1 2">
    <name type="scientific">Lentinula guzmanii</name>
    <dbReference type="NCBI Taxonomy" id="2804957"/>
    <lineage>
        <taxon>Eukaryota</taxon>
        <taxon>Fungi</taxon>
        <taxon>Dikarya</taxon>
        <taxon>Basidiomycota</taxon>
        <taxon>Agaricomycotina</taxon>
        <taxon>Agaricomycetes</taxon>
        <taxon>Agaricomycetidae</taxon>
        <taxon>Agaricales</taxon>
        <taxon>Marasmiineae</taxon>
        <taxon>Omphalotaceae</taxon>
        <taxon>Lentinula</taxon>
    </lineage>
</organism>
<dbReference type="AlphaFoldDB" id="A0AA38N2Q2"/>
<evidence type="ECO:0000313" key="2">
    <source>
        <dbReference type="Proteomes" id="UP001176059"/>
    </source>
</evidence>
<proteinExistence type="predicted"/>